<organism evidence="9 10">
    <name type="scientific">Marinifilum caeruleilacunae</name>
    <dbReference type="NCBI Taxonomy" id="2499076"/>
    <lineage>
        <taxon>Bacteria</taxon>
        <taxon>Pseudomonadati</taxon>
        <taxon>Bacteroidota</taxon>
        <taxon>Bacteroidia</taxon>
        <taxon>Marinilabiliales</taxon>
        <taxon>Marinifilaceae</taxon>
    </lineage>
</organism>
<evidence type="ECO:0000256" key="2">
    <source>
        <dbReference type="ARBA" id="ARBA00006434"/>
    </source>
</evidence>
<keyword evidence="10" id="KW-1185">Reference proteome</keyword>
<feature type="transmembrane region" description="Helical" evidence="8">
    <location>
        <begin position="150"/>
        <end position="168"/>
    </location>
</feature>
<sequence length="487" mass="53709">MNQLQQISITLLIIYFTVIMFIVLRSKASKNTEDYFLAGRQLPFWALAITFIASWWGGGSSIDLVDHAFNKGLSSFWIYGMPVLFSTFLMYLFSKAIRKVGTITQPQIMEMRYNKTVALLLSILILIFMILGVATQAVVIGNFFQSFFDIDYTLAALTGTTIVVLYSFFGGFKGVVVTDIIQFVFLLMAAIVLFLFAYHHSGGFEKVQEIAMSSNKPEFFSFFHNLSNNFVFIITFGCSWMIQANIWQRISAAKQPGDAKKMMGLAFIVFIPLYLMVTLTGMLSLGIYEAVPEGGIVPAMIQDYMPIGLAALLFVGLCSAIMSTMDSMINTGALVLGVDVFKNRFKPTAKNNEMVWVGKIATLIIAVLGLLIAIEIRSILKITWIGSDFLATGAFVPLVLAFIWKKGNSIAATLSIVFGLIFSTYNLLIALGVKLPSAWEIASVQQAAYGMIGSALIFTVVSIVSKTDQKKAENFIEKAGMLGKEEA</sequence>
<feature type="transmembrane region" description="Helical" evidence="8">
    <location>
        <begin position="411"/>
        <end position="435"/>
    </location>
</feature>
<comment type="caution">
    <text evidence="9">The sequence shown here is derived from an EMBL/GenBank/DDBJ whole genome shotgun (WGS) entry which is preliminary data.</text>
</comment>
<dbReference type="InterPro" id="IPR050277">
    <property type="entry name" value="Sodium:Solute_Symporter"/>
</dbReference>
<feature type="transmembrane region" description="Helical" evidence="8">
    <location>
        <begin position="118"/>
        <end position="144"/>
    </location>
</feature>
<feature type="transmembrane region" description="Helical" evidence="8">
    <location>
        <begin position="356"/>
        <end position="376"/>
    </location>
</feature>
<keyword evidence="4 8" id="KW-0812">Transmembrane</keyword>
<dbReference type="PANTHER" id="PTHR48086">
    <property type="entry name" value="SODIUM/PROLINE SYMPORTER-RELATED"/>
    <property type="match status" value="1"/>
</dbReference>
<evidence type="ECO:0000256" key="5">
    <source>
        <dbReference type="ARBA" id="ARBA00022989"/>
    </source>
</evidence>
<evidence type="ECO:0000256" key="3">
    <source>
        <dbReference type="ARBA" id="ARBA00022448"/>
    </source>
</evidence>
<evidence type="ECO:0000256" key="6">
    <source>
        <dbReference type="ARBA" id="ARBA00023136"/>
    </source>
</evidence>
<dbReference type="PROSITE" id="PS50283">
    <property type="entry name" value="NA_SOLUT_SYMP_3"/>
    <property type="match status" value="1"/>
</dbReference>
<comment type="subcellular location">
    <subcellularLocation>
        <location evidence="1">Membrane</location>
        <topology evidence="1">Multi-pass membrane protein</topology>
    </subcellularLocation>
</comment>
<dbReference type="Gene3D" id="1.20.1730.10">
    <property type="entry name" value="Sodium/glucose cotransporter"/>
    <property type="match status" value="1"/>
</dbReference>
<dbReference type="CDD" id="cd10322">
    <property type="entry name" value="SLC5sbd"/>
    <property type="match status" value="1"/>
</dbReference>
<feature type="transmembrane region" description="Helical" evidence="8">
    <location>
        <begin position="6"/>
        <end position="24"/>
    </location>
</feature>
<evidence type="ECO:0000256" key="7">
    <source>
        <dbReference type="RuleBase" id="RU362091"/>
    </source>
</evidence>
<feature type="transmembrane region" description="Helical" evidence="8">
    <location>
        <begin position="76"/>
        <end position="97"/>
    </location>
</feature>
<dbReference type="Proteomes" id="UP000732105">
    <property type="component" value="Unassembled WGS sequence"/>
</dbReference>
<feature type="transmembrane region" description="Helical" evidence="8">
    <location>
        <begin position="447"/>
        <end position="465"/>
    </location>
</feature>
<feature type="transmembrane region" description="Helical" evidence="8">
    <location>
        <begin position="180"/>
        <end position="199"/>
    </location>
</feature>
<dbReference type="Pfam" id="PF00474">
    <property type="entry name" value="SSF"/>
    <property type="match status" value="1"/>
</dbReference>
<keyword evidence="5 8" id="KW-1133">Transmembrane helix</keyword>
<evidence type="ECO:0000256" key="4">
    <source>
        <dbReference type="ARBA" id="ARBA00022692"/>
    </source>
</evidence>
<name>A0ABX1WW65_9BACT</name>
<feature type="transmembrane region" description="Helical" evidence="8">
    <location>
        <begin position="382"/>
        <end position="404"/>
    </location>
</feature>
<feature type="transmembrane region" description="Helical" evidence="8">
    <location>
        <begin position="307"/>
        <end position="336"/>
    </location>
</feature>
<feature type="transmembrane region" description="Helical" evidence="8">
    <location>
        <begin position="219"/>
        <end position="242"/>
    </location>
</feature>
<keyword evidence="6 8" id="KW-0472">Membrane</keyword>
<gene>
    <name evidence="9" type="ORF">ELS83_10115</name>
</gene>
<evidence type="ECO:0000256" key="1">
    <source>
        <dbReference type="ARBA" id="ARBA00004141"/>
    </source>
</evidence>
<proteinExistence type="inferred from homology"/>
<evidence type="ECO:0000313" key="9">
    <source>
        <dbReference type="EMBL" id="NOU60181.1"/>
    </source>
</evidence>
<dbReference type="InterPro" id="IPR038377">
    <property type="entry name" value="Na/Glc_symporter_sf"/>
</dbReference>
<dbReference type="PANTHER" id="PTHR48086:SF7">
    <property type="entry name" value="SODIUM-SOLUTE SYMPORTER-RELATED"/>
    <property type="match status" value="1"/>
</dbReference>
<feature type="transmembrane region" description="Helical" evidence="8">
    <location>
        <begin position="263"/>
        <end position="287"/>
    </location>
</feature>
<evidence type="ECO:0000256" key="8">
    <source>
        <dbReference type="SAM" id="Phobius"/>
    </source>
</evidence>
<protein>
    <submittedName>
        <fullName evidence="9">Sodium:solute symporter family protein</fullName>
    </submittedName>
</protein>
<reference evidence="9 10" key="1">
    <citation type="submission" date="2018-12" db="EMBL/GenBank/DDBJ databases">
        <title>Marinifilum JC070 sp. nov., a marine bacterium isolated from Yongle Blue Hole in the South China Sea.</title>
        <authorList>
            <person name="Fu T."/>
        </authorList>
    </citation>
    <scope>NUCLEOTIDE SEQUENCE [LARGE SCALE GENOMIC DNA]</scope>
    <source>
        <strain evidence="9 10">JC070</strain>
    </source>
</reference>
<dbReference type="InterPro" id="IPR001734">
    <property type="entry name" value="Na/solute_symporter"/>
</dbReference>
<evidence type="ECO:0000313" key="10">
    <source>
        <dbReference type="Proteomes" id="UP000732105"/>
    </source>
</evidence>
<feature type="transmembrane region" description="Helical" evidence="8">
    <location>
        <begin position="36"/>
        <end position="56"/>
    </location>
</feature>
<dbReference type="RefSeq" id="WP_171595463.1">
    <property type="nucleotide sequence ID" value="NZ_RZNH01000014.1"/>
</dbReference>
<accession>A0ABX1WW65</accession>
<keyword evidence="3" id="KW-0813">Transport</keyword>
<dbReference type="EMBL" id="RZNH01000014">
    <property type="protein sequence ID" value="NOU60181.1"/>
    <property type="molecule type" value="Genomic_DNA"/>
</dbReference>
<comment type="similarity">
    <text evidence="2 7">Belongs to the sodium:solute symporter (SSF) (TC 2.A.21) family.</text>
</comment>